<dbReference type="HOGENOM" id="CLU_1015940_0_0_1"/>
<dbReference type="AlphaFoldDB" id="A0A098VT22"/>
<dbReference type="GeneID" id="25259183"/>
<name>A0A098VT22_9MICR</name>
<evidence type="ECO:0000313" key="3">
    <source>
        <dbReference type="Proteomes" id="UP000029725"/>
    </source>
</evidence>
<feature type="domain" description="BHLH" evidence="1">
    <location>
        <begin position="200"/>
        <end position="253"/>
    </location>
</feature>
<dbReference type="GO" id="GO:0046983">
    <property type="term" value="F:protein dimerization activity"/>
    <property type="evidence" value="ECO:0007669"/>
    <property type="project" value="InterPro"/>
</dbReference>
<proteinExistence type="predicted"/>
<dbReference type="SUPFAM" id="SSF47459">
    <property type="entry name" value="HLH, helix-loop-helix DNA-binding domain"/>
    <property type="match status" value="1"/>
</dbReference>
<gene>
    <name evidence="2" type="ORF">DI09_23p40</name>
</gene>
<organism evidence="2 3">
    <name type="scientific">Mitosporidium daphniae</name>
    <dbReference type="NCBI Taxonomy" id="1485682"/>
    <lineage>
        <taxon>Eukaryota</taxon>
        <taxon>Fungi</taxon>
        <taxon>Fungi incertae sedis</taxon>
        <taxon>Microsporidia</taxon>
        <taxon>Mitosporidium</taxon>
    </lineage>
</organism>
<dbReference type="Pfam" id="PF00010">
    <property type="entry name" value="HLH"/>
    <property type="match status" value="1"/>
</dbReference>
<keyword evidence="3" id="KW-1185">Reference proteome</keyword>
<reference evidence="2 3" key="1">
    <citation type="submission" date="2014-04" db="EMBL/GenBank/DDBJ databases">
        <title>A new species of microsporidia sheds light on the evolution of extreme parasitism.</title>
        <authorList>
            <person name="Haag K.L."/>
            <person name="James T.Y."/>
            <person name="Larsson R."/>
            <person name="Schaer T.M."/>
            <person name="Refardt D."/>
            <person name="Pombert J.-F."/>
            <person name="Ebert D."/>
        </authorList>
    </citation>
    <scope>NUCLEOTIDE SEQUENCE [LARGE SCALE GENOMIC DNA]</scope>
    <source>
        <strain evidence="2 3">UGP3</strain>
        <tissue evidence="2">Spores</tissue>
    </source>
</reference>
<protein>
    <recommendedName>
        <fullName evidence="1">BHLH domain-containing protein</fullName>
    </recommendedName>
</protein>
<dbReference type="InterPro" id="IPR036638">
    <property type="entry name" value="HLH_DNA-bd_sf"/>
</dbReference>
<evidence type="ECO:0000313" key="2">
    <source>
        <dbReference type="EMBL" id="KGG51929.1"/>
    </source>
</evidence>
<dbReference type="EMBL" id="JMKJ01000155">
    <property type="protein sequence ID" value="KGG51929.1"/>
    <property type="molecule type" value="Genomic_DNA"/>
</dbReference>
<sequence>MNCPAFAVLGPSGSMLMNLWLEELTTIPDFVSINRALEAPCLSHSAIPIQTVRSLNVSNAYHHHQHQHRDKLPFERDFERQASSVSTETYSYVGFSPCRPNPAETRQSDHPASSLSALHCYPKSQYSPYVLTNRSENTNTSYPDNCTYKRREEPSPTYEGHPTALDIHSPPKYQFMLSEESREPALVFKPGKKSPMTSLEKKQRHLQSEQKRRSNFRTAMFTLRSLLPQGLDRQFQMSHREVLRSAILLMKGLQEHNAKLKRKLARCAANAALQ</sequence>
<dbReference type="VEuPathDB" id="MicrosporidiaDB:DI09_23p40"/>
<dbReference type="InterPro" id="IPR011598">
    <property type="entry name" value="bHLH_dom"/>
</dbReference>
<comment type="caution">
    <text evidence="2">The sequence shown here is derived from an EMBL/GenBank/DDBJ whole genome shotgun (WGS) entry which is preliminary data.</text>
</comment>
<evidence type="ECO:0000259" key="1">
    <source>
        <dbReference type="PROSITE" id="PS50888"/>
    </source>
</evidence>
<accession>A0A098VT22</accession>
<dbReference type="RefSeq" id="XP_013238383.1">
    <property type="nucleotide sequence ID" value="XM_013382929.1"/>
</dbReference>
<dbReference type="PROSITE" id="PS50888">
    <property type="entry name" value="BHLH"/>
    <property type="match status" value="1"/>
</dbReference>
<dbReference type="Proteomes" id="UP000029725">
    <property type="component" value="Unassembled WGS sequence"/>
</dbReference>
<dbReference type="Gene3D" id="4.10.280.10">
    <property type="entry name" value="Helix-loop-helix DNA-binding domain"/>
    <property type="match status" value="1"/>
</dbReference>
<dbReference type="SMART" id="SM00353">
    <property type="entry name" value="HLH"/>
    <property type="match status" value="1"/>
</dbReference>